<keyword evidence="2" id="KW-0472">Membrane</keyword>
<keyword evidence="2" id="KW-1133">Transmembrane helix</keyword>
<gene>
    <name evidence="3" type="ORF">PAC_10309</name>
</gene>
<sequence>MSTSAVMVPNSLTAKNLDSLPNDFLLARDAEGSVSKVPTDGDTITAGETTIAPPQASTATTDAAQPLSPTGTGNEPLSSASSWGEEAERGAQECARKREGFKAGSFDWAEDANEEEERRAQESPKNAEGIANEESEESIASPEIGGSLAGESPGIAGDISTEQPSEEVTHSPSSEESQTREPFPPFDEDITAGVSMPEIPNTIGDIQIELHSEAEDIETEQPSETAIPINDVDVTASLGGECPSEAQDIEPSEVADAPLEGEAAAAGECPIDIKDMEEEQAATVETESVPTAQGDSEVDSVSEGPDEIRDIEQAAEQVAELEGDNVPEGFVLSSHSAPASPAPDSTSSSWAVVAAAVGEVVAETDVPNVEERPATRNIAEIIRSMFQESQDIGSIRDKSPADDLEAFLQSKSQKFRENVSLAAILRAEVILRIYIPIKEDVPVGEEEPTGEEFKMIDQLKIDNNELDELSEFQKVSTRKSRQARNFSISATEQAVQGNATQGSTATSSNVNKPQSKSNISRCKRRRKVAEKKRTAEGNVPQTDGQNEDVVENLGETEMAQIEGESRQSQWWVQAIRLTCILASISLLIILMFALVRMDTI</sequence>
<keyword evidence="2" id="KW-0812">Transmembrane</keyword>
<accession>A0A1L7X5X2</accession>
<proteinExistence type="predicted"/>
<feature type="region of interest" description="Disordered" evidence="1">
    <location>
        <begin position="481"/>
        <end position="548"/>
    </location>
</feature>
<dbReference type="Proteomes" id="UP000184330">
    <property type="component" value="Unassembled WGS sequence"/>
</dbReference>
<feature type="transmembrane region" description="Helical" evidence="2">
    <location>
        <begin position="570"/>
        <end position="595"/>
    </location>
</feature>
<feature type="compositionally biased region" description="Polar residues" evidence="1">
    <location>
        <begin position="55"/>
        <end position="82"/>
    </location>
</feature>
<organism evidence="3 4">
    <name type="scientific">Phialocephala subalpina</name>
    <dbReference type="NCBI Taxonomy" id="576137"/>
    <lineage>
        <taxon>Eukaryota</taxon>
        <taxon>Fungi</taxon>
        <taxon>Dikarya</taxon>
        <taxon>Ascomycota</taxon>
        <taxon>Pezizomycotina</taxon>
        <taxon>Leotiomycetes</taxon>
        <taxon>Helotiales</taxon>
        <taxon>Mollisiaceae</taxon>
        <taxon>Phialocephala</taxon>
        <taxon>Phialocephala fortinii species complex</taxon>
    </lineage>
</organism>
<keyword evidence="4" id="KW-1185">Reference proteome</keyword>
<feature type="compositionally biased region" description="Basic and acidic residues" evidence="1">
    <location>
        <begin position="86"/>
        <end position="101"/>
    </location>
</feature>
<evidence type="ECO:0000256" key="1">
    <source>
        <dbReference type="SAM" id="MobiDB-lite"/>
    </source>
</evidence>
<feature type="compositionally biased region" description="Polar residues" evidence="1">
    <location>
        <begin position="283"/>
        <end position="294"/>
    </location>
</feature>
<evidence type="ECO:0000313" key="4">
    <source>
        <dbReference type="Proteomes" id="UP000184330"/>
    </source>
</evidence>
<feature type="compositionally biased region" description="Basic residues" evidence="1">
    <location>
        <begin position="521"/>
        <end position="530"/>
    </location>
</feature>
<protein>
    <submittedName>
        <fullName evidence="3">Uncharacterized protein</fullName>
    </submittedName>
</protein>
<dbReference type="AlphaFoldDB" id="A0A1L7X5X2"/>
<feature type="region of interest" description="Disordered" evidence="1">
    <location>
        <begin position="277"/>
        <end position="303"/>
    </location>
</feature>
<feature type="compositionally biased region" description="Polar residues" evidence="1">
    <location>
        <begin position="483"/>
        <end position="520"/>
    </location>
</feature>
<dbReference type="EMBL" id="FJOG01000016">
    <property type="protein sequence ID" value="CZR60413.1"/>
    <property type="molecule type" value="Genomic_DNA"/>
</dbReference>
<name>A0A1L7X5X2_9HELO</name>
<reference evidence="3 4" key="1">
    <citation type="submission" date="2016-03" db="EMBL/GenBank/DDBJ databases">
        <authorList>
            <person name="Ploux O."/>
        </authorList>
    </citation>
    <scope>NUCLEOTIDE SEQUENCE [LARGE SCALE GENOMIC DNA]</scope>
    <source>
        <strain evidence="3 4">UAMH 11012</strain>
    </source>
</reference>
<evidence type="ECO:0000313" key="3">
    <source>
        <dbReference type="EMBL" id="CZR60413.1"/>
    </source>
</evidence>
<dbReference type="OrthoDB" id="10678861at2759"/>
<evidence type="ECO:0000256" key="2">
    <source>
        <dbReference type="SAM" id="Phobius"/>
    </source>
</evidence>
<feature type="region of interest" description="Disordered" evidence="1">
    <location>
        <begin position="30"/>
        <end position="198"/>
    </location>
</feature>